<evidence type="ECO:0000259" key="1">
    <source>
        <dbReference type="Pfam" id="PF09851"/>
    </source>
</evidence>
<proteinExistence type="predicted"/>
<dbReference type="EMBL" id="QYRT01000004">
    <property type="protein sequence ID" value="TIH40163.1"/>
    <property type="molecule type" value="Genomic_DNA"/>
</dbReference>
<reference evidence="2 3" key="1">
    <citation type="journal article" date="2019" name="Microorganisms">
        <title>Systematic Affiliation and Genome Analysis of Subtercola vilae DB165(T) with Particular Emphasis on Cold Adaptation of an Isolate from a High-Altitude Cold Volcano Lake.</title>
        <authorList>
            <person name="Villalobos A.S."/>
            <person name="Wiese J."/>
            <person name="Imhoff J.F."/>
            <person name="Dorador C."/>
            <person name="Keller A."/>
            <person name="Hentschel U."/>
        </authorList>
    </citation>
    <scope>NUCLEOTIDE SEQUENCE [LARGE SCALE GENOMIC DNA]</scope>
    <source>
        <strain evidence="2 3">DB165</strain>
    </source>
</reference>
<keyword evidence="3" id="KW-1185">Reference proteome</keyword>
<dbReference type="OrthoDB" id="3748887at2"/>
<feature type="domain" description="SHOCT" evidence="1">
    <location>
        <begin position="35"/>
        <end position="60"/>
    </location>
</feature>
<dbReference type="Proteomes" id="UP000306192">
    <property type="component" value="Unassembled WGS sequence"/>
</dbReference>
<dbReference type="Pfam" id="PF09851">
    <property type="entry name" value="SHOCT"/>
    <property type="match status" value="1"/>
</dbReference>
<comment type="caution">
    <text evidence="2">The sequence shown here is derived from an EMBL/GenBank/DDBJ whole genome shotgun (WGS) entry which is preliminary data.</text>
</comment>
<sequence>MGGRTALLLAYAARYRRKKGEVRLMGAAAAPHHTAERLLSDRFARGEIDETEFETRRAALRRN</sequence>
<evidence type="ECO:0000313" key="3">
    <source>
        <dbReference type="Proteomes" id="UP000306192"/>
    </source>
</evidence>
<evidence type="ECO:0000313" key="2">
    <source>
        <dbReference type="EMBL" id="TIH40163.1"/>
    </source>
</evidence>
<dbReference type="InterPro" id="IPR018649">
    <property type="entry name" value="SHOCT"/>
</dbReference>
<dbReference type="AlphaFoldDB" id="A0A4T2C6W7"/>
<accession>A0A4T2C6W7</accession>
<protein>
    <recommendedName>
        <fullName evidence="1">SHOCT domain-containing protein</fullName>
    </recommendedName>
</protein>
<dbReference type="RefSeq" id="WP_136640799.1">
    <property type="nucleotide sequence ID" value="NZ_QYRT01000004.1"/>
</dbReference>
<name>A0A4T2C6W7_9MICO</name>
<organism evidence="2 3">
    <name type="scientific">Subtercola vilae</name>
    <dbReference type="NCBI Taxonomy" id="2056433"/>
    <lineage>
        <taxon>Bacteria</taxon>
        <taxon>Bacillati</taxon>
        <taxon>Actinomycetota</taxon>
        <taxon>Actinomycetes</taxon>
        <taxon>Micrococcales</taxon>
        <taxon>Microbacteriaceae</taxon>
        <taxon>Subtercola</taxon>
    </lineage>
</organism>
<gene>
    <name evidence="2" type="ORF">D4765_03310</name>
</gene>